<evidence type="ECO:0000313" key="2">
    <source>
        <dbReference type="EMBL" id="KAJ4475959.1"/>
    </source>
</evidence>
<dbReference type="EMBL" id="JANVFS010000021">
    <property type="protein sequence ID" value="KAJ4475959.1"/>
    <property type="molecule type" value="Genomic_DNA"/>
</dbReference>
<accession>A0A9W9DLE2</accession>
<reference evidence="2" key="1">
    <citation type="submission" date="2022-08" db="EMBL/GenBank/DDBJ databases">
        <authorList>
            <consortium name="DOE Joint Genome Institute"/>
            <person name="Min B."/>
            <person name="Riley R."/>
            <person name="Sierra-Patev S."/>
            <person name="Naranjo-Ortiz M."/>
            <person name="Looney B."/>
            <person name="Konkel Z."/>
            <person name="Slot J.C."/>
            <person name="Sakamoto Y."/>
            <person name="Steenwyk J.L."/>
            <person name="Rokas A."/>
            <person name="Carro J."/>
            <person name="Camarero S."/>
            <person name="Ferreira P."/>
            <person name="Molpeceres G."/>
            <person name="Ruiz-Duenas F.J."/>
            <person name="Serrano A."/>
            <person name="Henrissat B."/>
            <person name="Drula E."/>
            <person name="Hughes K.W."/>
            <person name="Mata J.L."/>
            <person name="Ishikawa N.K."/>
            <person name="Vargas-Isla R."/>
            <person name="Ushijima S."/>
            <person name="Smith C.A."/>
            <person name="Ahrendt S."/>
            <person name="Andreopoulos W."/>
            <person name="He G."/>
            <person name="Labutti K."/>
            <person name="Lipzen A."/>
            <person name="Ng V."/>
            <person name="Sandor L."/>
            <person name="Barry K."/>
            <person name="Martinez A.T."/>
            <person name="Xiao Y."/>
            <person name="Gibbons J.G."/>
            <person name="Terashima K."/>
            <person name="Hibbett D.S."/>
            <person name="Grigoriev I.V."/>
        </authorList>
    </citation>
    <scope>NUCLEOTIDE SEQUENCE</scope>
    <source>
        <strain evidence="2">Sp2 HRB7682 ss15</strain>
    </source>
</reference>
<keyword evidence="1" id="KW-0472">Membrane</keyword>
<keyword evidence="1" id="KW-0812">Transmembrane</keyword>
<name>A0A9W9DLE2_9AGAR</name>
<sequence>KDEVLLVQLGYKQEFKRDFGLLELFGVGFSIQGVVPSIASVLVYSIPYGAAVSMGMGCLLALPHVHCYSDG</sequence>
<keyword evidence="1" id="KW-1133">Transmembrane helix</keyword>
<feature type="transmembrane region" description="Helical" evidence="1">
    <location>
        <begin position="21"/>
        <end position="46"/>
    </location>
</feature>
<dbReference type="AlphaFoldDB" id="A0A9W9DLE2"/>
<reference evidence="2" key="2">
    <citation type="journal article" date="2023" name="Proc. Natl. Acad. Sci. U.S.A.">
        <title>A global phylogenomic analysis of the shiitake genus Lentinula.</title>
        <authorList>
            <person name="Sierra-Patev S."/>
            <person name="Min B."/>
            <person name="Naranjo-Ortiz M."/>
            <person name="Looney B."/>
            <person name="Konkel Z."/>
            <person name="Slot J.C."/>
            <person name="Sakamoto Y."/>
            <person name="Steenwyk J.L."/>
            <person name="Rokas A."/>
            <person name="Carro J."/>
            <person name="Camarero S."/>
            <person name="Ferreira P."/>
            <person name="Molpeceres G."/>
            <person name="Ruiz-Duenas F.J."/>
            <person name="Serrano A."/>
            <person name="Henrissat B."/>
            <person name="Drula E."/>
            <person name="Hughes K.W."/>
            <person name="Mata J.L."/>
            <person name="Ishikawa N.K."/>
            <person name="Vargas-Isla R."/>
            <person name="Ushijima S."/>
            <person name="Smith C.A."/>
            <person name="Donoghue J."/>
            <person name="Ahrendt S."/>
            <person name="Andreopoulos W."/>
            <person name="He G."/>
            <person name="LaButti K."/>
            <person name="Lipzen A."/>
            <person name="Ng V."/>
            <person name="Riley R."/>
            <person name="Sandor L."/>
            <person name="Barry K."/>
            <person name="Martinez A.T."/>
            <person name="Xiao Y."/>
            <person name="Gibbons J.G."/>
            <person name="Terashima K."/>
            <person name="Grigoriev I.V."/>
            <person name="Hibbett D."/>
        </authorList>
    </citation>
    <scope>NUCLEOTIDE SEQUENCE</scope>
    <source>
        <strain evidence="2">Sp2 HRB7682 ss15</strain>
    </source>
</reference>
<proteinExistence type="predicted"/>
<gene>
    <name evidence="2" type="ORF">C8J55DRAFT_122331</name>
</gene>
<dbReference type="Proteomes" id="UP001150238">
    <property type="component" value="Unassembled WGS sequence"/>
</dbReference>
<feature type="non-terminal residue" evidence="2">
    <location>
        <position position="1"/>
    </location>
</feature>
<evidence type="ECO:0000256" key="1">
    <source>
        <dbReference type="SAM" id="Phobius"/>
    </source>
</evidence>
<comment type="caution">
    <text evidence="2">The sequence shown here is derived from an EMBL/GenBank/DDBJ whole genome shotgun (WGS) entry which is preliminary data.</text>
</comment>
<organism evidence="2 3">
    <name type="scientific">Lentinula lateritia</name>
    <dbReference type="NCBI Taxonomy" id="40482"/>
    <lineage>
        <taxon>Eukaryota</taxon>
        <taxon>Fungi</taxon>
        <taxon>Dikarya</taxon>
        <taxon>Basidiomycota</taxon>
        <taxon>Agaricomycotina</taxon>
        <taxon>Agaricomycetes</taxon>
        <taxon>Agaricomycetidae</taxon>
        <taxon>Agaricales</taxon>
        <taxon>Marasmiineae</taxon>
        <taxon>Omphalotaceae</taxon>
        <taxon>Lentinula</taxon>
    </lineage>
</organism>
<protein>
    <submittedName>
        <fullName evidence="2">Uncharacterized protein</fullName>
    </submittedName>
</protein>
<evidence type="ECO:0000313" key="3">
    <source>
        <dbReference type="Proteomes" id="UP001150238"/>
    </source>
</evidence>